<comment type="caution">
    <text evidence="3">The sequence shown here is derived from an EMBL/GenBank/DDBJ whole genome shotgun (WGS) entry which is preliminary data.</text>
</comment>
<keyword evidence="4" id="KW-1185">Reference proteome</keyword>
<protein>
    <submittedName>
        <fullName evidence="3">Uncharacterized protein</fullName>
    </submittedName>
</protein>
<evidence type="ECO:0000313" key="3">
    <source>
        <dbReference type="EMBL" id="TFV47335.1"/>
    </source>
</evidence>
<feature type="chain" id="PRO_5021309550" evidence="2">
    <location>
        <begin position="34"/>
        <end position="726"/>
    </location>
</feature>
<reference evidence="3 4" key="1">
    <citation type="submission" date="2019-03" db="EMBL/GenBank/DDBJ databases">
        <title>Bradyrhizobium diversity isolated from nodules of Chamaecrista fasciculata.</title>
        <authorList>
            <person name="Klepa M.S."/>
            <person name="Urquiaga M.O."/>
            <person name="Hungria M."/>
            <person name="Delamuta J.R."/>
        </authorList>
    </citation>
    <scope>NUCLEOTIDE SEQUENCE [LARGE SCALE GENOMIC DNA]</scope>
    <source>
        <strain evidence="3 4">CNPSo 3448</strain>
    </source>
</reference>
<evidence type="ECO:0000313" key="4">
    <source>
        <dbReference type="Proteomes" id="UP000297966"/>
    </source>
</evidence>
<dbReference type="AlphaFoldDB" id="A0A4Y9LWW2"/>
<feature type="region of interest" description="Disordered" evidence="1">
    <location>
        <begin position="497"/>
        <end position="543"/>
    </location>
</feature>
<dbReference type="EMBL" id="SPQT01000008">
    <property type="protein sequence ID" value="TFV47335.1"/>
    <property type="molecule type" value="Genomic_DNA"/>
</dbReference>
<dbReference type="OrthoDB" id="7927554at2"/>
<evidence type="ECO:0000256" key="1">
    <source>
        <dbReference type="SAM" id="MobiDB-lite"/>
    </source>
</evidence>
<gene>
    <name evidence="3" type="ORF">E4K65_16735</name>
</gene>
<sequence>MSIIKRGTQVPARWRLLVCGLLLMASASLPARADDGIVDVHALPQLEGAVEDTSRPDPYRVEYRMPTPQAVTSPAVRKLLSADGWVPYVLPLEEKSTTLKFKKGRQGLSVHFTQALGRPDQSVVYYTTDRVYSNVPFPEGASDLVFDGTRPYLGCIAPGALDAASDFFTKEMAAIGWRKLTPETAARWANADLGDAVPNGVRVFYEHPDGDTTQFYKQKPVMLTLTRRDDGRTNVEIRVAPFVLPQELQADDDIAGLPRPKPTKTARGLGSATSAKHEMSAAVMADLPAVLAFYHRELAARGWQENGNAPLAAGDEVAIKVSSAEETGVLRLGRKYDFTMVSLTAQLTEAALAARARAKKEADEKFFKDAEAAARQVIAADESRRKVQAAALSDTPLNALADSKTPVPVPENAEGVKFAGDDGRLEFSSTSSVKALTAFYRAALKPAGWKEQPSVINQPNMAVMEFSKGGKSISMTVMQMGPKVNVSANGSGLRMAAANPASKGGPVSSDPAGAQAKASGPLEADPESALPVPKQHSSTSLGTAKLPGIEVPFRRELEASVPAELSDVLAFYRSELAKLGWQEKPDGAVVAADHVQLAFTSPQGPAVLSLARAKSETSIKLVQKNPDAATKADIMPKPGHAKLLLGNMGNQEAVLTINKQTIKVAAGAGGPQSPKGPTLDLPAGKYQYSLKMAGRPARNDTIDIAAGDAWGLMVGPTGEVLPLQMY</sequence>
<proteinExistence type="predicted"/>
<organism evidence="3 4">
    <name type="scientific">Bradyrhizobium niftali</name>
    <dbReference type="NCBI Taxonomy" id="2560055"/>
    <lineage>
        <taxon>Bacteria</taxon>
        <taxon>Pseudomonadati</taxon>
        <taxon>Pseudomonadota</taxon>
        <taxon>Alphaproteobacteria</taxon>
        <taxon>Hyphomicrobiales</taxon>
        <taxon>Nitrobacteraceae</taxon>
        <taxon>Bradyrhizobium</taxon>
    </lineage>
</organism>
<dbReference type="Proteomes" id="UP000297966">
    <property type="component" value="Unassembled WGS sequence"/>
</dbReference>
<name>A0A4Y9LWW2_9BRAD</name>
<dbReference type="RefSeq" id="WP_135175117.1">
    <property type="nucleotide sequence ID" value="NZ_SPQT01000008.1"/>
</dbReference>
<evidence type="ECO:0000256" key="2">
    <source>
        <dbReference type="SAM" id="SignalP"/>
    </source>
</evidence>
<feature type="signal peptide" evidence="2">
    <location>
        <begin position="1"/>
        <end position="33"/>
    </location>
</feature>
<accession>A0A4Y9LWW2</accession>
<keyword evidence="2" id="KW-0732">Signal</keyword>